<evidence type="ECO:0000256" key="1">
    <source>
        <dbReference type="SAM" id="MobiDB-lite"/>
    </source>
</evidence>
<reference evidence="3" key="1">
    <citation type="submission" date="2023-10" db="EMBL/GenBank/DDBJ databases">
        <title>Genome assembly of Pristionchus species.</title>
        <authorList>
            <person name="Yoshida K."/>
            <person name="Sommer R.J."/>
        </authorList>
    </citation>
    <scope>NUCLEOTIDE SEQUENCE</scope>
    <source>
        <strain evidence="3">RS5133</strain>
    </source>
</reference>
<feature type="compositionally biased region" description="Polar residues" evidence="1">
    <location>
        <begin position="7"/>
        <end position="17"/>
    </location>
</feature>
<name>A0AAV5WI66_9BILA</name>
<feature type="non-terminal residue" evidence="3">
    <location>
        <position position="1"/>
    </location>
</feature>
<comment type="caution">
    <text evidence="3">The sequence shown here is derived from an EMBL/GenBank/DDBJ whole genome shotgun (WGS) entry which is preliminary data.</text>
</comment>
<evidence type="ECO:0000313" key="3">
    <source>
        <dbReference type="EMBL" id="GMT30353.1"/>
    </source>
</evidence>
<keyword evidence="4" id="KW-1185">Reference proteome</keyword>
<dbReference type="EMBL" id="BTSY01000005">
    <property type="protein sequence ID" value="GMT30353.1"/>
    <property type="molecule type" value="Genomic_DNA"/>
</dbReference>
<protein>
    <submittedName>
        <fullName evidence="3">Uncharacterized protein</fullName>
    </submittedName>
</protein>
<feature type="non-terminal residue" evidence="3">
    <location>
        <position position="94"/>
    </location>
</feature>
<feature type="transmembrane region" description="Helical" evidence="2">
    <location>
        <begin position="38"/>
        <end position="54"/>
    </location>
</feature>
<dbReference type="Proteomes" id="UP001432322">
    <property type="component" value="Unassembled WGS sequence"/>
</dbReference>
<keyword evidence="2" id="KW-1133">Transmembrane helix</keyword>
<evidence type="ECO:0000256" key="2">
    <source>
        <dbReference type="SAM" id="Phobius"/>
    </source>
</evidence>
<evidence type="ECO:0000313" key="4">
    <source>
        <dbReference type="Proteomes" id="UP001432322"/>
    </source>
</evidence>
<sequence length="94" mass="11050">LPADLTYSESSHPTKSNANEEENVADEKFTKDKHFSELFFLLMIGVLFTQPQLIYRNKMSGEDFMFFVTCLFIPLLLFCFIGVIEVYEVYKYKK</sequence>
<gene>
    <name evidence="3" type="ORF">PFISCL1PPCAC_21650</name>
</gene>
<keyword evidence="2" id="KW-0812">Transmembrane</keyword>
<proteinExistence type="predicted"/>
<organism evidence="3 4">
    <name type="scientific">Pristionchus fissidentatus</name>
    <dbReference type="NCBI Taxonomy" id="1538716"/>
    <lineage>
        <taxon>Eukaryota</taxon>
        <taxon>Metazoa</taxon>
        <taxon>Ecdysozoa</taxon>
        <taxon>Nematoda</taxon>
        <taxon>Chromadorea</taxon>
        <taxon>Rhabditida</taxon>
        <taxon>Rhabditina</taxon>
        <taxon>Diplogasteromorpha</taxon>
        <taxon>Diplogasteroidea</taxon>
        <taxon>Neodiplogasteridae</taxon>
        <taxon>Pristionchus</taxon>
    </lineage>
</organism>
<keyword evidence="2" id="KW-0472">Membrane</keyword>
<dbReference type="AlphaFoldDB" id="A0AAV5WI66"/>
<accession>A0AAV5WI66</accession>
<feature type="region of interest" description="Disordered" evidence="1">
    <location>
        <begin position="1"/>
        <end position="25"/>
    </location>
</feature>
<feature type="transmembrane region" description="Helical" evidence="2">
    <location>
        <begin position="66"/>
        <end position="87"/>
    </location>
</feature>